<comment type="caution">
    <text evidence="1">The sequence shown here is derived from an EMBL/GenBank/DDBJ whole genome shotgun (WGS) entry which is preliminary data.</text>
</comment>
<sequence length="79" mass="8519">MADELEELFVRQVDIGIADMEMSTADGVVTTRVVVERATATENESGRERQLLLIYGANEVPALADALRSAADRARTAPA</sequence>
<protein>
    <submittedName>
        <fullName evidence="1">Uncharacterized protein</fullName>
    </submittedName>
</protein>
<dbReference type="RefSeq" id="WP_167925829.1">
    <property type="nucleotide sequence ID" value="NZ_JAATVY010000008.1"/>
</dbReference>
<name>A0ABX0XY50_9ACTN</name>
<organism evidence="1 2">
    <name type="scientific">Planosporangium thailandense</name>
    <dbReference type="NCBI Taxonomy" id="765197"/>
    <lineage>
        <taxon>Bacteria</taxon>
        <taxon>Bacillati</taxon>
        <taxon>Actinomycetota</taxon>
        <taxon>Actinomycetes</taxon>
        <taxon>Micromonosporales</taxon>
        <taxon>Micromonosporaceae</taxon>
        <taxon>Planosporangium</taxon>
    </lineage>
</organism>
<dbReference type="Proteomes" id="UP000722989">
    <property type="component" value="Unassembled WGS sequence"/>
</dbReference>
<dbReference type="EMBL" id="JAATVY010000008">
    <property type="protein sequence ID" value="NJC70941.1"/>
    <property type="molecule type" value="Genomic_DNA"/>
</dbReference>
<evidence type="ECO:0000313" key="1">
    <source>
        <dbReference type="EMBL" id="NJC70941.1"/>
    </source>
</evidence>
<evidence type="ECO:0000313" key="2">
    <source>
        <dbReference type="Proteomes" id="UP000722989"/>
    </source>
</evidence>
<accession>A0ABX0XY50</accession>
<keyword evidence="2" id="KW-1185">Reference proteome</keyword>
<gene>
    <name evidence="1" type="ORF">HC031_14630</name>
</gene>
<proteinExistence type="predicted"/>
<reference evidence="1 2" key="1">
    <citation type="submission" date="2020-03" db="EMBL/GenBank/DDBJ databases">
        <title>WGS of the type strain of Planosporangium spp.</title>
        <authorList>
            <person name="Thawai C."/>
        </authorList>
    </citation>
    <scope>NUCLEOTIDE SEQUENCE [LARGE SCALE GENOMIC DNA]</scope>
    <source>
        <strain evidence="1 2">TBRC 5610</strain>
    </source>
</reference>